<sequence length="112" mass="12988">MLTRPTILRTEHAPLRKYLHRIRKADSPICEQCGIAPETVYHYLRECPAYRTQRERMDGDAGEAATQMRTLLNSPKTMKHLFKYINETGQLRATYGDLAPKKVQTTRKGARR</sequence>
<name>S8FFV5_FOMSC</name>
<dbReference type="InParanoid" id="S8FFV5"/>
<gene>
    <name evidence="1" type="ORF">FOMPIDRAFT_1122960</name>
</gene>
<dbReference type="HOGENOM" id="CLU_146165_0_0_1"/>
<dbReference type="EMBL" id="KE504150">
    <property type="protein sequence ID" value="EPT00321.1"/>
    <property type="molecule type" value="Genomic_DNA"/>
</dbReference>
<evidence type="ECO:0000313" key="1">
    <source>
        <dbReference type="EMBL" id="EPT00321.1"/>
    </source>
</evidence>
<evidence type="ECO:0008006" key="3">
    <source>
        <dbReference type="Google" id="ProtNLM"/>
    </source>
</evidence>
<keyword evidence="2" id="KW-1185">Reference proteome</keyword>
<proteinExistence type="predicted"/>
<organism evidence="1 2">
    <name type="scientific">Fomitopsis schrenkii</name>
    <name type="common">Brown rot fungus</name>
    <dbReference type="NCBI Taxonomy" id="2126942"/>
    <lineage>
        <taxon>Eukaryota</taxon>
        <taxon>Fungi</taxon>
        <taxon>Dikarya</taxon>
        <taxon>Basidiomycota</taxon>
        <taxon>Agaricomycotina</taxon>
        <taxon>Agaricomycetes</taxon>
        <taxon>Polyporales</taxon>
        <taxon>Fomitopsis</taxon>
    </lineage>
</organism>
<dbReference type="OrthoDB" id="2734236at2759"/>
<dbReference type="Proteomes" id="UP000015241">
    <property type="component" value="Unassembled WGS sequence"/>
</dbReference>
<dbReference type="AlphaFoldDB" id="S8FFV5"/>
<evidence type="ECO:0000313" key="2">
    <source>
        <dbReference type="Proteomes" id="UP000015241"/>
    </source>
</evidence>
<reference evidence="1 2" key="1">
    <citation type="journal article" date="2012" name="Science">
        <title>The Paleozoic origin of enzymatic lignin decomposition reconstructed from 31 fungal genomes.</title>
        <authorList>
            <person name="Floudas D."/>
            <person name="Binder M."/>
            <person name="Riley R."/>
            <person name="Barry K."/>
            <person name="Blanchette R.A."/>
            <person name="Henrissat B."/>
            <person name="Martinez A.T."/>
            <person name="Otillar R."/>
            <person name="Spatafora J.W."/>
            <person name="Yadav J.S."/>
            <person name="Aerts A."/>
            <person name="Benoit I."/>
            <person name="Boyd A."/>
            <person name="Carlson A."/>
            <person name="Copeland A."/>
            <person name="Coutinho P.M."/>
            <person name="de Vries R.P."/>
            <person name="Ferreira P."/>
            <person name="Findley K."/>
            <person name="Foster B."/>
            <person name="Gaskell J."/>
            <person name="Glotzer D."/>
            <person name="Gorecki P."/>
            <person name="Heitman J."/>
            <person name="Hesse C."/>
            <person name="Hori C."/>
            <person name="Igarashi K."/>
            <person name="Jurgens J.A."/>
            <person name="Kallen N."/>
            <person name="Kersten P."/>
            <person name="Kohler A."/>
            <person name="Kuees U."/>
            <person name="Kumar T.K.A."/>
            <person name="Kuo A."/>
            <person name="LaButti K."/>
            <person name="Larrondo L.F."/>
            <person name="Lindquist E."/>
            <person name="Ling A."/>
            <person name="Lombard V."/>
            <person name="Lucas S."/>
            <person name="Lundell T."/>
            <person name="Martin R."/>
            <person name="McLaughlin D.J."/>
            <person name="Morgenstern I."/>
            <person name="Morin E."/>
            <person name="Murat C."/>
            <person name="Nagy L.G."/>
            <person name="Nolan M."/>
            <person name="Ohm R.A."/>
            <person name="Patyshakuliyeva A."/>
            <person name="Rokas A."/>
            <person name="Ruiz-Duenas F.J."/>
            <person name="Sabat G."/>
            <person name="Salamov A."/>
            <person name="Samejima M."/>
            <person name="Schmutz J."/>
            <person name="Slot J.C."/>
            <person name="St John F."/>
            <person name="Stenlid J."/>
            <person name="Sun H."/>
            <person name="Sun S."/>
            <person name="Syed K."/>
            <person name="Tsang A."/>
            <person name="Wiebenga A."/>
            <person name="Young D."/>
            <person name="Pisabarro A."/>
            <person name="Eastwood D.C."/>
            <person name="Martin F."/>
            <person name="Cullen D."/>
            <person name="Grigoriev I.V."/>
            <person name="Hibbett D.S."/>
        </authorList>
    </citation>
    <scope>NUCLEOTIDE SEQUENCE</scope>
    <source>
        <strain evidence="2">FP-58527</strain>
    </source>
</reference>
<accession>S8FFV5</accession>
<dbReference type="eggNOG" id="ENOG502R2DV">
    <property type="taxonomic scope" value="Eukaryota"/>
</dbReference>
<protein>
    <recommendedName>
        <fullName evidence="3">Reverse transcriptase zinc-binding domain-containing protein</fullName>
    </recommendedName>
</protein>